<sequence length="191" mass="22589">MKFKTMLFILLSLIFIGQNAYADPDEDLDTIPEQFRFPKYNNIAHPPIDVEYKGLKGTVMFITQPIENEKINLGIYFLTNNNKELYKAFEIYSYEYDELLSVFEYEYTENETKYKSILILTKEVLKSSIHYRYFELPILIDNDGVLRVLYFIGDDALVAKIGCIDDFETKERCEFSTKEGLIKYLNKERKQ</sequence>
<evidence type="ECO:0000313" key="2">
    <source>
        <dbReference type="EMBL" id="SCC23356.1"/>
    </source>
</evidence>
<feature type="chain" id="PRO_5008690147" evidence="1">
    <location>
        <begin position="23"/>
        <end position="191"/>
    </location>
</feature>
<dbReference type="STRING" id="1798183.GA0061080_105114"/>
<feature type="signal peptide" evidence="1">
    <location>
        <begin position="1"/>
        <end position="22"/>
    </location>
</feature>
<dbReference type="RefSeq" id="WP_091125128.1">
    <property type="nucleotide sequence ID" value="NZ_FMBA01000051.1"/>
</dbReference>
<evidence type="ECO:0000256" key="1">
    <source>
        <dbReference type="SAM" id="SignalP"/>
    </source>
</evidence>
<protein>
    <submittedName>
        <fullName evidence="2">Uncharacterized protein</fullName>
    </submittedName>
</protein>
<accession>A0A1C4CW97</accession>
<keyword evidence="1" id="KW-0732">Signal</keyword>
<reference evidence="3" key="1">
    <citation type="submission" date="2016-08" db="EMBL/GenBank/DDBJ databases">
        <authorList>
            <person name="Varghese N."/>
            <person name="Submissions Spin"/>
        </authorList>
    </citation>
    <scope>NUCLEOTIDE SEQUENCE [LARGE SCALE GENOMIC DNA]</scope>
    <source>
        <strain evidence="3">R-53144</strain>
    </source>
</reference>
<dbReference type="AlphaFoldDB" id="A0A1C4CW97"/>
<evidence type="ECO:0000313" key="3">
    <source>
        <dbReference type="Proteomes" id="UP000199698"/>
    </source>
</evidence>
<dbReference type="EMBL" id="FMBA01000051">
    <property type="protein sequence ID" value="SCC23356.1"/>
    <property type="molecule type" value="Genomic_DNA"/>
</dbReference>
<name>A0A1C4CW97_9GAMM</name>
<keyword evidence="3" id="KW-1185">Reference proteome</keyword>
<dbReference type="OrthoDB" id="7065302at2"/>
<gene>
    <name evidence="2" type="ORF">GA0061080_105114</name>
</gene>
<dbReference type="Proteomes" id="UP000199698">
    <property type="component" value="Unassembled WGS sequence"/>
</dbReference>
<proteinExistence type="predicted"/>
<organism evidence="2 3">
    <name type="scientific">Gilliamella intestini</name>
    <dbReference type="NCBI Taxonomy" id="1798183"/>
    <lineage>
        <taxon>Bacteria</taxon>
        <taxon>Pseudomonadati</taxon>
        <taxon>Pseudomonadota</taxon>
        <taxon>Gammaproteobacteria</taxon>
        <taxon>Orbales</taxon>
        <taxon>Orbaceae</taxon>
        <taxon>Gilliamella</taxon>
    </lineage>
</organism>